<name>A0A921Q1X5_SORBI</name>
<accession>A0A921Q1X5</accession>
<protein>
    <submittedName>
        <fullName evidence="1">Uncharacterized protein</fullName>
    </submittedName>
</protein>
<comment type="caution">
    <text evidence="1">The sequence shown here is derived from an EMBL/GenBank/DDBJ whole genome shotgun (WGS) entry which is preliminary data.</text>
</comment>
<organism evidence="1 2">
    <name type="scientific">Sorghum bicolor</name>
    <name type="common">Sorghum</name>
    <name type="synonym">Sorghum vulgare</name>
    <dbReference type="NCBI Taxonomy" id="4558"/>
    <lineage>
        <taxon>Eukaryota</taxon>
        <taxon>Viridiplantae</taxon>
        <taxon>Streptophyta</taxon>
        <taxon>Embryophyta</taxon>
        <taxon>Tracheophyta</taxon>
        <taxon>Spermatophyta</taxon>
        <taxon>Magnoliopsida</taxon>
        <taxon>Liliopsida</taxon>
        <taxon>Poales</taxon>
        <taxon>Poaceae</taxon>
        <taxon>PACMAD clade</taxon>
        <taxon>Panicoideae</taxon>
        <taxon>Andropogonodae</taxon>
        <taxon>Andropogoneae</taxon>
        <taxon>Sorghinae</taxon>
        <taxon>Sorghum</taxon>
    </lineage>
</organism>
<sequence>MATHGPHESLELTKDSIFHHSFRSSTNTQNLFFSYPVCMFPCCCCRLKLNPLKRIGTNTSEIQSQMSNIDHIVASRNCALLQSNKLVAYEIYPDREN</sequence>
<gene>
    <name evidence="1" type="ORF">BDA96_10G085400</name>
</gene>
<evidence type="ECO:0000313" key="1">
    <source>
        <dbReference type="EMBL" id="KAG0513248.1"/>
    </source>
</evidence>
<reference evidence="1" key="2">
    <citation type="submission" date="2020-10" db="EMBL/GenBank/DDBJ databases">
        <authorList>
            <person name="Cooper E.A."/>
            <person name="Brenton Z.W."/>
            <person name="Flinn B.S."/>
            <person name="Jenkins J."/>
            <person name="Shu S."/>
            <person name="Flowers D."/>
            <person name="Luo F."/>
            <person name="Wang Y."/>
            <person name="Xia P."/>
            <person name="Barry K."/>
            <person name="Daum C."/>
            <person name="Lipzen A."/>
            <person name="Yoshinaga Y."/>
            <person name="Schmutz J."/>
            <person name="Saski C."/>
            <person name="Vermerris W."/>
            <person name="Kresovich S."/>
        </authorList>
    </citation>
    <scope>NUCLEOTIDE SEQUENCE</scope>
</reference>
<reference evidence="1" key="1">
    <citation type="journal article" date="2019" name="BMC Genomics">
        <title>A new reference genome for Sorghum bicolor reveals high levels of sequence similarity between sweet and grain genotypes: implications for the genetics of sugar metabolism.</title>
        <authorList>
            <person name="Cooper E.A."/>
            <person name="Brenton Z.W."/>
            <person name="Flinn B.S."/>
            <person name="Jenkins J."/>
            <person name="Shu S."/>
            <person name="Flowers D."/>
            <person name="Luo F."/>
            <person name="Wang Y."/>
            <person name="Xia P."/>
            <person name="Barry K."/>
            <person name="Daum C."/>
            <person name="Lipzen A."/>
            <person name="Yoshinaga Y."/>
            <person name="Schmutz J."/>
            <person name="Saski C."/>
            <person name="Vermerris W."/>
            <person name="Kresovich S."/>
        </authorList>
    </citation>
    <scope>NUCLEOTIDE SEQUENCE</scope>
</reference>
<dbReference type="Proteomes" id="UP000807115">
    <property type="component" value="Chromosome 10"/>
</dbReference>
<evidence type="ECO:0000313" key="2">
    <source>
        <dbReference type="Proteomes" id="UP000807115"/>
    </source>
</evidence>
<dbReference type="EMBL" id="CM027689">
    <property type="protein sequence ID" value="KAG0513248.1"/>
    <property type="molecule type" value="Genomic_DNA"/>
</dbReference>
<proteinExistence type="predicted"/>
<dbReference type="AlphaFoldDB" id="A0A921Q1X5"/>